<sequence>MSVPNEPIVPPPAPPIGNPEPERDPGETPPPDGPEPDDGDDPMTQAHAQEAQRSPTWGLLCRGVQVHAAD</sequence>
<organism evidence="2 3">
    <name type="scientific">Rhizobium leguminosarum</name>
    <dbReference type="NCBI Taxonomy" id="384"/>
    <lineage>
        <taxon>Bacteria</taxon>
        <taxon>Pseudomonadati</taxon>
        <taxon>Pseudomonadota</taxon>
        <taxon>Alphaproteobacteria</taxon>
        <taxon>Hyphomicrobiales</taxon>
        <taxon>Rhizobiaceae</taxon>
        <taxon>Rhizobium/Agrobacterium group</taxon>
        <taxon>Rhizobium</taxon>
    </lineage>
</organism>
<reference evidence="2 3" key="1">
    <citation type="submission" date="2017-11" db="EMBL/GenBank/DDBJ databases">
        <title>Complete genome of Rhizobium leguminosarum Norway, an ineffective micro-symbiont.</title>
        <authorList>
            <person name="Hoffrichter A."/>
            <person name="Liang J."/>
            <person name="Brachmann A."/>
            <person name="Marin M."/>
        </authorList>
    </citation>
    <scope>NUCLEOTIDE SEQUENCE [LARGE SCALE GENOMIC DNA]</scope>
    <source>
        <strain evidence="2 3">Norway</strain>
        <plasmid evidence="3">Plasmid prln2</plasmid>
    </source>
</reference>
<name>A0A2K9ZEK0_RHILE</name>
<dbReference type="EMBL" id="CP025014">
    <property type="protein sequence ID" value="AUW46683.1"/>
    <property type="molecule type" value="Genomic_DNA"/>
</dbReference>
<proteinExistence type="predicted"/>
<evidence type="ECO:0000313" key="3">
    <source>
        <dbReference type="Proteomes" id="UP000238523"/>
    </source>
</evidence>
<keyword evidence="2" id="KW-0614">Plasmid</keyword>
<geneLocation type="plasmid" evidence="3">
    <name>prln2</name>
</geneLocation>
<dbReference type="RefSeq" id="WP_156925179.1">
    <property type="nucleotide sequence ID" value="NZ_CP025014.1"/>
</dbReference>
<gene>
    <name evidence="2" type="ORF">CUJ84_pRLN2000138</name>
</gene>
<accession>A0A2K9ZEK0</accession>
<protein>
    <submittedName>
        <fullName evidence="2">Uncharacterized protein</fullName>
    </submittedName>
</protein>
<dbReference type="Proteomes" id="UP000238523">
    <property type="component" value="Plasmid pRLN2"/>
</dbReference>
<evidence type="ECO:0000256" key="1">
    <source>
        <dbReference type="SAM" id="MobiDB-lite"/>
    </source>
</evidence>
<feature type="compositionally biased region" description="Pro residues" evidence="1">
    <location>
        <begin position="7"/>
        <end position="18"/>
    </location>
</feature>
<evidence type="ECO:0000313" key="2">
    <source>
        <dbReference type="EMBL" id="AUW46683.1"/>
    </source>
</evidence>
<feature type="region of interest" description="Disordered" evidence="1">
    <location>
        <begin position="1"/>
        <end position="58"/>
    </location>
</feature>
<dbReference type="AlphaFoldDB" id="A0A2K9ZEK0"/>
<dbReference type="GeneID" id="84673249"/>